<evidence type="ECO:0000256" key="1">
    <source>
        <dbReference type="SAM" id="MobiDB-lite"/>
    </source>
</evidence>
<protein>
    <submittedName>
        <fullName evidence="2">Uncharacterized protein</fullName>
    </submittedName>
</protein>
<dbReference type="AlphaFoldDB" id="A0A4S2L949"/>
<proteinExistence type="predicted"/>
<evidence type="ECO:0000313" key="3">
    <source>
        <dbReference type="Proteomes" id="UP000310200"/>
    </source>
</evidence>
<sequence>MTAGVTSISLNENVQRVIDVDDIERMSGVQNLNRRSFNPREDEALNHPFLSEPSWPRVDRSPPHERRCRQQRRGRQRRWKLSNCFRCTSAGRDEAHNSQK</sequence>
<dbReference type="EMBL" id="QBLH01000271">
    <property type="protein sequence ID" value="TGZ56897.1"/>
    <property type="molecule type" value="Genomic_DNA"/>
</dbReference>
<accession>A0A4S2L949</accession>
<gene>
    <name evidence="2" type="ORF">DBV15_05338</name>
</gene>
<dbReference type="Proteomes" id="UP000310200">
    <property type="component" value="Unassembled WGS sequence"/>
</dbReference>
<organism evidence="2 3">
    <name type="scientific">Temnothorax longispinosus</name>
    <dbReference type="NCBI Taxonomy" id="300112"/>
    <lineage>
        <taxon>Eukaryota</taxon>
        <taxon>Metazoa</taxon>
        <taxon>Ecdysozoa</taxon>
        <taxon>Arthropoda</taxon>
        <taxon>Hexapoda</taxon>
        <taxon>Insecta</taxon>
        <taxon>Pterygota</taxon>
        <taxon>Neoptera</taxon>
        <taxon>Endopterygota</taxon>
        <taxon>Hymenoptera</taxon>
        <taxon>Apocrita</taxon>
        <taxon>Aculeata</taxon>
        <taxon>Formicoidea</taxon>
        <taxon>Formicidae</taxon>
        <taxon>Myrmicinae</taxon>
        <taxon>Temnothorax</taxon>
    </lineage>
</organism>
<name>A0A4S2L949_9HYME</name>
<keyword evidence="3" id="KW-1185">Reference proteome</keyword>
<feature type="region of interest" description="Disordered" evidence="1">
    <location>
        <begin position="34"/>
        <end position="74"/>
    </location>
</feature>
<comment type="caution">
    <text evidence="2">The sequence shown here is derived from an EMBL/GenBank/DDBJ whole genome shotgun (WGS) entry which is preliminary data.</text>
</comment>
<evidence type="ECO:0000313" key="2">
    <source>
        <dbReference type="EMBL" id="TGZ56897.1"/>
    </source>
</evidence>
<reference evidence="2 3" key="1">
    <citation type="journal article" date="2019" name="Philos. Trans. R. Soc. Lond., B, Biol. Sci.">
        <title>Ant behaviour and brain gene expression of defending hosts depend on the ecological success of the intruding social parasite.</title>
        <authorList>
            <person name="Kaur R."/>
            <person name="Stoldt M."/>
            <person name="Jongepier E."/>
            <person name="Feldmeyer B."/>
            <person name="Menzel F."/>
            <person name="Bornberg-Bauer E."/>
            <person name="Foitzik S."/>
        </authorList>
    </citation>
    <scope>NUCLEOTIDE SEQUENCE [LARGE SCALE GENOMIC DNA]</scope>
    <source>
        <tissue evidence="2">Whole body</tissue>
    </source>
</reference>